<dbReference type="InterPro" id="IPR027417">
    <property type="entry name" value="P-loop_NTPase"/>
</dbReference>
<sequence length="585" mass="65102">MNVALNRSLIDLLITAGVPTYEEATQLATTLDGVSWTTQVLDSGKVDENRFLQAIGDFFQVPVVSIDAKSIDRQTLSLLPSRLVFQHHILPIEVRENAIVLATYDLFNSVGRQLASQLLKKPAEWVLVPRGQILRAMKSLYGVGAETFDEILKTNRSYEADQDIEGATDLNADDPEASVVKFVNQIIREAIVERATDIHVEPLEDDLRIRYRIDGILHEVAVPPQLRLLQSAIISRLKVMAHMDIAERRLPQDGRINLQSNSANIDVRVSTIPTVNGESISLRLLSRDQQHQQFGFERLDLSAGHSRTVEALLQQPNGIVLVTGPTGSGKSTSLYCFLSSINSVQRRIITIEEPVEYRLPGVSQIDVKPEIDLTFAKGLRHILRQDPNVIMVGEIRDFETAEIAIRAAMTGHLVFSTLHTNDAVGGITRLLDMGVEQFLLASTVRAFLAQRLVRTICPDCSQLVDYPREYLAEIGFPLELGTRFMRGVGCDNCRQTGYQGRLAIYEICVITEAMRRLIVQKRDGGELKQAAVSQGMETLRQDGWRRVAQGKTTVEEVVRVTQNDEVMSETTVESAPATETEAALV</sequence>
<dbReference type="PANTHER" id="PTHR30258:SF2">
    <property type="entry name" value="COMG OPERON PROTEIN 1"/>
    <property type="match status" value="1"/>
</dbReference>
<feature type="domain" description="Type II secretion system protein GspE N-terminal" evidence="5">
    <location>
        <begin position="59"/>
        <end position="144"/>
    </location>
</feature>
<dbReference type="Gene3D" id="3.40.50.300">
    <property type="entry name" value="P-loop containing nucleotide triphosphate hydrolases"/>
    <property type="match status" value="1"/>
</dbReference>
<evidence type="ECO:0000256" key="1">
    <source>
        <dbReference type="ARBA" id="ARBA00006611"/>
    </source>
</evidence>
<gene>
    <name evidence="6" type="ORF">AVDCRST_MAG42-2725</name>
</gene>
<dbReference type="Pfam" id="PF05157">
    <property type="entry name" value="MshEN"/>
    <property type="match status" value="1"/>
</dbReference>
<dbReference type="EMBL" id="CADCTA010000086">
    <property type="protein sequence ID" value="CAA9254937.1"/>
    <property type="molecule type" value="Genomic_DNA"/>
</dbReference>
<dbReference type="AlphaFoldDB" id="A0A6J4ILE3"/>
<dbReference type="CDD" id="cd01129">
    <property type="entry name" value="PulE-GspE-like"/>
    <property type="match status" value="1"/>
</dbReference>
<proteinExistence type="inferred from homology"/>
<evidence type="ECO:0000259" key="4">
    <source>
        <dbReference type="Pfam" id="PF00437"/>
    </source>
</evidence>
<reference evidence="6" key="1">
    <citation type="submission" date="2020-02" db="EMBL/GenBank/DDBJ databases">
        <authorList>
            <person name="Meier V. D."/>
        </authorList>
    </citation>
    <scope>NUCLEOTIDE SEQUENCE</scope>
    <source>
        <strain evidence="6">AVDCRST_MAG42</strain>
    </source>
</reference>
<organism evidence="6">
    <name type="scientific">uncultured Chthoniobacterales bacterium</name>
    <dbReference type="NCBI Taxonomy" id="1836801"/>
    <lineage>
        <taxon>Bacteria</taxon>
        <taxon>Pseudomonadati</taxon>
        <taxon>Verrucomicrobiota</taxon>
        <taxon>Spartobacteria</taxon>
        <taxon>Chthoniobacterales</taxon>
        <taxon>environmental samples</taxon>
    </lineage>
</organism>
<dbReference type="InterPro" id="IPR001482">
    <property type="entry name" value="T2SS/T4SS_dom"/>
</dbReference>
<dbReference type="InterPro" id="IPR037257">
    <property type="entry name" value="T2SS_E_N_sf"/>
</dbReference>
<dbReference type="FunFam" id="3.30.450.90:FF:000001">
    <property type="entry name" value="Type II secretion system ATPase GspE"/>
    <property type="match status" value="1"/>
</dbReference>
<dbReference type="GO" id="GO:0016887">
    <property type="term" value="F:ATP hydrolysis activity"/>
    <property type="evidence" value="ECO:0007669"/>
    <property type="project" value="TreeGrafter"/>
</dbReference>
<comment type="similarity">
    <text evidence="1">Belongs to the GSP E family.</text>
</comment>
<dbReference type="GO" id="GO:0005886">
    <property type="term" value="C:plasma membrane"/>
    <property type="evidence" value="ECO:0007669"/>
    <property type="project" value="TreeGrafter"/>
</dbReference>
<evidence type="ECO:0000256" key="2">
    <source>
        <dbReference type="ARBA" id="ARBA00022741"/>
    </source>
</evidence>
<dbReference type="GO" id="GO:0005524">
    <property type="term" value="F:ATP binding"/>
    <property type="evidence" value="ECO:0007669"/>
    <property type="project" value="UniProtKB-KW"/>
</dbReference>
<evidence type="ECO:0000259" key="5">
    <source>
        <dbReference type="Pfam" id="PF05157"/>
    </source>
</evidence>
<dbReference type="Gene3D" id="3.30.450.90">
    <property type="match status" value="1"/>
</dbReference>
<evidence type="ECO:0000313" key="6">
    <source>
        <dbReference type="EMBL" id="CAA9254937.1"/>
    </source>
</evidence>
<dbReference type="SUPFAM" id="SSF52540">
    <property type="entry name" value="P-loop containing nucleoside triphosphate hydrolases"/>
    <property type="match status" value="1"/>
</dbReference>
<accession>A0A6J4ILE3</accession>
<evidence type="ECO:0000256" key="3">
    <source>
        <dbReference type="ARBA" id="ARBA00022840"/>
    </source>
</evidence>
<dbReference type="Gene3D" id="3.30.300.160">
    <property type="entry name" value="Type II secretion system, protein E, N-terminal domain"/>
    <property type="match status" value="1"/>
</dbReference>
<feature type="domain" description="Bacterial type II secretion system protein E" evidence="4">
    <location>
        <begin position="176"/>
        <end position="559"/>
    </location>
</feature>
<protein>
    <submittedName>
        <fullName evidence="6">Type IV fimbrial assembly, ATPase PilB</fullName>
    </submittedName>
</protein>
<dbReference type="SUPFAM" id="SSF160246">
    <property type="entry name" value="EspE N-terminal domain-like"/>
    <property type="match status" value="1"/>
</dbReference>
<keyword evidence="2" id="KW-0547">Nucleotide-binding</keyword>
<keyword evidence="3" id="KW-0067">ATP-binding</keyword>
<dbReference type="FunFam" id="3.40.50.300:FF:000398">
    <property type="entry name" value="Type IV pilus assembly ATPase PilB"/>
    <property type="match status" value="1"/>
</dbReference>
<dbReference type="InterPro" id="IPR007831">
    <property type="entry name" value="T2SS_GspE_N"/>
</dbReference>
<dbReference type="Pfam" id="PF00437">
    <property type="entry name" value="T2SSE"/>
    <property type="match status" value="1"/>
</dbReference>
<name>A0A6J4ILE3_9BACT</name>
<dbReference type="PANTHER" id="PTHR30258">
    <property type="entry name" value="TYPE II SECRETION SYSTEM PROTEIN GSPE-RELATED"/>
    <property type="match status" value="1"/>
</dbReference>